<sequence>MVDAVWTPGRFAAQVIDPALAALGLDPPARLAGVRQLLLGTALQESGLRYLRQLAHRDGRRGPVLGYFQMEPATHDDIWATYLAFRPALSALVLAIAGDGDGKPKAALMAENHVYAAAMARLRFRRAPGALPAAGDVAAMGAYWKAHYNTVQGRGRASEFEAKLAAALPELHPAVPLSAG</sequence>
<evidence type="ECO:0000313" key="2">
    <source>
        <dbReference type="Proteomes" id="UP000765160"/>
    </source>
</evidence>
<organism evidence="1 2">
    <name type="scientific">Falsiroseomonas frigidaquae</name>
    <dbReference type="NCBI Taxonomy" id="487318"/>
    <lineage>
        <taxon>Bacteria</taxon>
        <taxon>Pseudomonadati</taxon>
        <taxon>Pseudomonadota</taxon>
        <taxon>Alphaproteobacteria</taxon>
        <taxon>Acetobacterales</taxon>
        <taxon>Roseomonadaceae</taxon>
        <taxon>Falsiroseomonas</taxon>
    </lineage>
</organism>
<evidence type="ECO:0008006" key="3">
    <source>
        <dbReference type="Google" id="ProtNLM"/>
    </source>
</evidence>
<proteinExistence type="predicted"/>
<accession>A0ABX1F279</accession>
<dbReference type="RefSeq" id="WP_168050975.1">
    <property type="nucleotide sequence ID" value="NZ_JAATJR010000005.1"/>
</dbReference>
<evidence type="ECO:0000313" key="1">
    <source>
        <dbReference type="EMBL" id="NKE46433.1"/>
    </source>
</evidence>
<reference evidence="1 2" key="1">
    <citation type="submission" date="2020-03" db="EMBL/GenBank/DDBJ databases">
        <title>Roseomonas selenitidurans sp. nov. isolated from soil.</title>
        <authorList>
            <person name="Liu H."/>
        </authorList>
    </citation>
    <scope>NUCLEOTIDE SEQUENCE [LARGE SCALE GENOMIC DNA]</scope>
    <source>
        <strain evidence="1 2">JCM 15073</strain>
    </source>
</reference>
<name>A0ABX1F279_9PROT</name>
<keyword evidence="2" id="KW-1185">Reference proteome</keyword>
<protein>
    <recommendedName>
        <fullName evidence="3">Transglycosylase SLT domain-containing protein</fullName>
    </recommendedName>
</protein>
<dbReference type="Proteomes" id="UP000765160">
    <property type="component" value="Unassembled WGS sequence"/>
</dbReference>
<dbReference type="EMBL" id="JAAVTX010000005">
    <property type="protein sequence ID" value="NKE46433.1"/>
    <property type="molecule type" value="Genomic_DNA"/>
</dbReference>
<gene>
    <name evidence="1" type="ORF">HB662_16745</name>
</gene>
<comment type="caution">
    <text evidence="1">The sequence shown here is derived from an EMBL/GenBank/DDBJ whole genome shotgun (WGS) entry which is preliminary data.</text>
</comment>